<evidence type="ECO:0000313" key="2">
    <source>
        <dbReference type="EMBL" id="KMS99336.1"/>
    </source>
</evidence>
<dbReference type="SUPFAM" id="SSF52833">
    <property type="entry name" value="Thioredoxin-like"/>
    <property type="match status" value="1"/>
</dbReference>
<dbReference type="OrthoDB" id="423313at2759"/>
<sequence length="285" mass="32391">MWIPWVKKSPAQTPTKSPTSTTFSFDINPPLSSPIHHHSPSLKDIDTLLHNPPPFSPLHKHSLSSKDIPFSPARSPAHYSASFKDIHSLLYEAQSPAQSPARKPSVFHRVRTWAHRQAHPPPDAQNRVVIYYTSLRVVRRTYEDCRVVRSIMKGYRVKIDERDLAMDASYVEELQKIMGGRREKEKNNVELNMSLPKVYVNGKYVGGVDEIRRLHENGELKKMIQGLPVSDGGVCEMCGGFRYVVCEWCDGSHRVFVDDKYGFKSCSLCNVNGLIHCRNCTTVVF</sequence>
<proteinExistence type="predicted"/>
<accession>A0A0J8BEI6</accession>
<reference evidence="2 3" key="1">
    <citation type="journal article" date="2014" name="Nature">
        <title>The genome of the recently domesticated crop plant sugar beet (Beta vulgaris).</title>
        <authorList>
            <person name="Dohm J.C."/>
            <person name="Minoche A.E."/>
            <person name="Holtgrawe D."/>
            <person name="Capella-Gutierrez S."/>
            <person name="Zakrzewski F."/>
            <person name="Tafer H."/>
            <person name="Rupp O."/>
            <person name="Sorensen T.R."/>
            <person name="Stracke R."/>
            <person name="Reinhardt R."/>
            <person name="Goesmann A."/>
            <person name="Kraft T."/>
            <person name="Schulz B."/>
            <person name="Stadler P.F."/>
            <person name="Schmidt T."/>
            <person name="Gabaldon T."/>
            <person name="Lehrach H."/>
            <person name="Weisshaar B."/>
            <person name="Himmelbauer H."/>
        </authorList>
    </citation>
    <scope>NUCLEOTIDE SEQUENCE [LARGE SCALE GENOMIC DNA]</scope>
    <source>
        <tissue evidence="2">Taproot</tissue>
    </source>
</reference>
<dbReference type="OMA" id="RYSHKGG"/>
<dbReference type="Gramene" id="KMS99336">
    <property type="protein sequence ID" value="KMS99336"/>
    <property type="gene ID" value="BVRB_2g045650"/>
</dbReference>
<gene>
    <name evidence="2" type="ORF">BVRB_2g045650</name>
</gene>
<dbReference type="CDD" id="cd03031">
    <property type="entry name" value="GRX_GRX_like"/>
    <property type="match status" value="1"/>
</dbReference>
<dbReference type="Pfam" id="PF23733">
    <property type="entry name" value="GRXCR1-2_C"/>
    <property type="match status" value="1"/>
</dbReference>
<dbReference type="PANTHER" id="PTHR45669">
    <property type="entry name" value="GLUTAREDOXIN DOMAIN-CONTAINING CYSTEINE-RICH PROTEIN CG12206-RELATED"/>
    <property type="match status" value="1"/>
</dbReference>
<dbReference type="EMBL" id="KQ090220">
    <property type="protein sequence ID" value="KMS99336.1"/>
    <property type="molecule type" value="Genomic_DNA"/>
</dbReference>
<keyword evidence="3" id="KW-1185">Reference proteome</keyword>
<dbReference type="Pfam" id="PF00462">
    <property type="entry name" value="Glutaredoxin"/>
    <property type="match status" value="1"/>
</dbReference>
<dbReference type="Proteomes" id="UP000035740">
    <property type="component" value="Unassembled WGS sequence"/>
</dbReference>
<evidence type="ECO:0000259" key="1">
    <source>
        <dbReference type="Pfam" id="PF00462"/>
    </source>
</evidence>
<dbReference type="Gene3D" id="3.40.30.10">
    <property type="entry name" value="Glutaredoxin"/>
    <property type="match status" value="1"/>
</dbReference>
<dbReference type="PANTHER" id="PTHR45669:SF26">
    <property type="entry name" value="GLUTAREDOXIN DOMAIN-CONTAINING PROTEIN"/>
    <property type="match status" value="1"/>
</dbReference>
<feature type="domain" description="Glutaredoxin" evidence="1">
    <location>
        <begin position="129"/>
        <end position="205"/>
    </location>
</feature>
<protein>
    <recommendedName>
        <fullName evidence="1">Glutaredoxin domain-containing protein</fullName>
    </recommendedName>
</protein>
<dbReference type="InterPro" id="IPR036249">
    <property type="entry name" value="Thioredoxin-like_sf"/>
</dbReference>
<dbReference type="eggNOG" id="KOG2824">
    <property type="taxonomic scope" value="Eukaryota"/>
</dbReference>
<dbReference type="AlphaFoldDB" id="A0A0J8BEI6"/>
<name>A0A0J8BEI6_BETVV</name>
<evidence type="ECO:0000313" key="3">
    <source>
        <dbReference type="Proteomes" id="UP000035740"/>
    </source>
</evidence>
<dbReference type="InterPro" id="IPR002109">
    <property type="entry name" value="Glutaredoxin"/>
</dbReference>
<organism evidence="2 3">
    <name type="scientific">Beta vulgaris subsp. vulgaris</name>
    <name type="common">Beet</name>
    <dbReference type="NCBI Taxonomy" id="3555"/>
    <lineage>
        <taxon>Eukaryota</taxon>
        <taxon>Viridiplantae</taxon>
        <taxon>Streptophyta</taxon>
        <taxon>Embryophyta</taxon>
        <taxon>Tracheophyta</taxon>
        <taxon>Spermatophyta</taxon>
        <taxon>Magnoliopsida</taxon>
        <taxon>eudicotyledons</taxon>
        <taxon>Gunneridae</taxon>
        <taxon>Pentapetalae</taxon>
        <taxon>Caryophyllales</taxon>
        <taxon>Chenopodiaceae</taxon>
        <taxon>Betoideae</taxon>
        <taxon>Beta</taxon>
    </lineage>
</organism>
<dbReference type="PROSITE" id="PS51354">
    <property type="entry name" value="GLUTAREDOXIN_2"/>
    <property type="match status" value="1"/>
</dbReference>